<feature type="transmembrane region" description="Helical" evidence="2">
    <location>
        <begin position="444"/>
        <end position="462"/>
    </location>
</feature>
<proteinExistence type="predicted"/>
<dbReference type="CDD" id="cd16616">
    <property type="entry name" value="mRING-HC-C4C4_Asi1p-like"/>
    <property type="match status" value="1"/>
</dbReference>
<keyword evidence="4" id="KW-1185">Reference proteome</keyword>
<feature type="transmembrane region" description="Helical" evidence="2">
    <location>
        <begin position="668"/>
        <end position="688"/>
    </location>
</feature>
<evidence type="ECO:0000256" key="1">
    <source>
        <dbReference type="SAM" id="MobiDB-lite"/>
    </source>
</evidence>
<dbReference type="GO" id="GO:0006511">
    <property type="term" value="P:ubiquitin-dependent protein catabolic process"/>
    <property type="evidence" value="ECO:0007669"/>
    <property type="project" value="TreeGrafter"/>
</dbReference>
<dbReference type="AlphaFoldDB" id="A0A0M8N4W9"/>
<gene>
    <name evidence="3" type="ORF">ESCO_006801</name>
</gene>
<dbReference type="GO" id="GO:0061630">
    <property type="term" value="F:ubiquitin protein ligase activity"/>
    <property type="evidence" value="ECO:0007669"/>
    <property type="project" value="TreeGrafter"/>
</dbReference>
<comment type="caution">
    <text evidence="3">The sequence shown here is derived from an EMBL/GenBank/DDBJ whole genome shotgun (WGS) entry which is preliminary data.</text>
</comment>
<dbReference type="InterPro" id="IPR013083">
    <property type="entry name" value="Znf_RING/FYVE/PHD"/>
</dbReference>
<keyword evidence="2" id="KW-0472">Membrane</keyword>
<feature type="transmembrane region" description="Helical" evidence="2">
    <location>
        <begin position="482"/>
        <end position="509"/>
    </location>
</feature>
<dbReference type="Proteomes" id="UP000053831">
    <property type="component" value="Unassembled WGS sequence"/>
</dbReference>
<dbReference type="Gene3D" id="3.30.40.10">
    <property type="entry name" value="Zinc/RING finger domain, C3HC4 (zinc finger)"/>
    <property type="match status" value="1"/>
</dbReference>
<feature type="transmembrane region" description="Helical" evidence="2">
    <location>
        <begin position="412"/>
        <end position="432"/>
    </location>
</feature>
<keyword evidence="2" id="KW-1133">Transmembrane helix</keyword>
<name>A0A0M8N4W9_ESCWE</name>
<dbReference type="OrthoDB" id="66726at2759"/>
<dbReference type="EMBL" id="LGSR01000015">
    <property type="protein sequence ID" value="KOS20694.1"/>
    <property type="molecule type" value="Genomic_DNA"/>
</dbReference>
<evidence type="ECO:0000256" key="2">
    <source>
        <dbReference type="SAM" id="Phobius"/>
    </source>
</evidence>
<feature type="region of interest" description="Disordered" evidence="1">
    <location>
        <begin position="810"/>
        <end position="854"/>
    </location>
</feature>
<evidence type="ECO:0000313" key="4">
    <source>
        <dbReference type="Proteomes" id="UP000053831"/>
    </source>
</evidence>
<accession>A0A0M8N4W9</accession>
<dbReference type="PANTHER" id="PTHR22696:SF1">
    <property type="entry name" value="E3 UBIQUITIN-PROTEIN LIGASE RNF26"/>
    <property type="match status" value="1"/>
</dbReference>
<dbReference type="PANTHER" id="PTHR22696">
    <property type="entry name" value="E3 UBIQUITIN-PROTEIN LIGASE RNF26"/>
    <property type="match status" value="1"/>
</dbReference>
<keyword evidence="2" id="KW-0812">Transmembrane</keyword>
<sequence length="1029" mass="111379">MVDGLESLPVTPPVPSSLALPIIPTASASSYTAAVAAAAAATTKTTTTTTSITTTATAIPTITTTAGTHGASVWLNITALAWAVNVTRYAPILGDLVLAGPRFVSKLGSLVANPANAMDAAAVLQHGSPPPAAQGADTVLRGLAAEIDLSNIVDGSSFAAVNTQDEIAHAARLPLDGARGLGNLFNYATSRWAIACIVMAIALNRTYIFAAPRRRLRLRWHLRLLLRIVPILLLLSQAHQILQSIQCQTSPDFAQLRWGAANKTSDLMPSHVNGFLNSVSSAILLGASDEQSCRAVGMIPADGHDAHSSRDIRGSLSRLWPLFGTFCLSQFLDTVSCAVQGRAVAAETGMSLFEQSLAFAEVDVAVSNRFNLGPFSKPSHAASPPAQATSGSAALALTRSMILRRVNTPPEVLLIAFLSAMTHITSHVLGIFDLQAKYRLVNTGVWGLCFMSSIVWSAIAFDSDDPTAQGLLRFPTACIIRFVPHVLVTFGIIICFVIYCLALLLSALAPPANAERSRMSLWQRIGYAHENMQANISLSEVQITREMDFYTALLRAGFGAITMASEAVYLNEDGGVNLKRHTWLEEARYREAEELQRQWIGMGLPDARYDQIGAIGLIPVKEGPIGTSNGYGRERAAQNVPRGRGDRSLRVGIGASDRSSRWLMALDILLSINKLLARVTALSMLWFLGVLRIQRRPALLVWLAHSAKRPTMDAAAAAATAASRSSQTLLAKRAIPSAANDAIDLRPPAPFLDDVEAEFRRVGETQDEANLDRDLYNYWLTGGWWGSKDSSGDFEAVPEDDDWDATSVITVTTDNTDHSGDTTTSDREWSSEDEGQRTPTQRSPNRTRENTPIVDTPIGMRDLARLLQPSNSEDRAEAERLAAHFQSDRILTRSGFRRIEKLQRTRILTMPGPGSTPRKKAGEPVGRVVKLSPEEEEQLLEQLLFTRRQNATQSEASESPATGSAAAAASEGDGPPCVVCQCAPRTVIVWPCRCLSLCDDCRVSLAMNNFDKCVCCRRDVMSFSRIYVP</sequence>
<evidence type="ECO:0000313" key="3">
    <source>
        <dbReference type="EMBL" id="KOS20694.1"/>
    </source>
</evidence>
<organism evidence="3 4">
    <name type="scientific">Escovopsis weberi</name>
    <dbReference type="NCBI Taxonomy" id="150374"/>
    <lineage>
        <taxon>Eukaryota</taxon>
        <taxon>Fungi</taxon>
        <taxon>Dikarya</taxon>
        <taxon>Ascomycota</taxon>
        <taxon>Pezizomycotina</taxon>
        <taxon>Sordariomycetes</taxon>
        <taxon>Hypocreomycetidae</taxon>
        <taxon>Hypocreales</taxon>
        <taxon>Hypocreaceae</taxon>
        <taxon>Escovopsis</taxon>
    </lineage>
</organism>
<dbReference type="GO" id="GO:0016567">
    <property type="term" value="P:protein ubiquitination"/>
    <property type="evidence" value="ECO:0007669"/>
    <property type="project" value="TreeGrafter"/>
</dbReference>
<reference evidence="3 4" key="1">
    <citation type="submission" date="2015-07" db="EMBL/GenBank/DDBJ databases">
        <title>The genome of the fungus Escovopsis weberi, a specialized disease agent of ant agriculture.</title>
        <authorList>
            <person name="de Man T.J."/>
            <person name="Stajich J.E."/>
            <person name="Kubicek C.P."/>
            <person name="Chenthamara K."/>
            <person name="Atanasova L."/>
            <person name="Druzhinina I.S."/>
            <person name="Birnbaum S."/>
            <person name="Barribeau S.M."/>
            <person name="Teiling C."/>
            <person name="Suen G."/>
            <person name="Currie C."/>
            <person name="Gerardo N.M."/>
        </authorList>
    </citation>
    <scope>NUCLEOTIDE SEQUENCE [LARGE SCALE GENOMIC DNA]</scope>
</reference>
<protein>
    <submittedName>
        <fullName evidence="3">Protein ASI1</fullName>
    </submittedName>
</protein>
<feature type="compositionally biased region" description="Basic and acidic residues" evidence="1">
    <location>
        <begin position="815"/>
        <end position="836"/>
    </location>
</feature>
<dbReference type="Pfam" id="PF13920">
    <property type="entry name" value="zf-C3HC4_3"/>
    <property type="match status" value="1"/>
</dbReference>